<dbReference type="EMBL" id="UINC01097076">
    <property type="protein sequence ID" value="SVC54483.1"/>
    <property type="molecule type" value="Genomic_DNA"/>
</dbReference>
<reference evidence="1" key="1">
    <citation type="submission" date="2018-05" db="EMBL/GenBank/DDBJ databases">
        <authorList>
            <person name="Lanie J.A."/>
            <person name="Ng W.-L."/>
            <person name="Kazmierczak K.M."/>
            <person name="Andrzejewski T.M."/>
            <person name="Davidsen T.M."/>
            <person name="Wayne K.J."/>
            <person name="Tettelin H."/>
            <person name="Glass J.I."/>
            <person name="Rusch D."/>
            <person name="Podicherti R."/>
            <person name="Tsui H.-C.T."/>
            <person name="Winkler M.E."/>
        </authorList>
    </citation>
    <scope>NUCLEOTIDE SEQUENCE</scope>
</reference>
<sequence>MGLGIQYPLDLDCGVDDRTVSFNV</sequence>
<organism evidence="1">
    <name type="scientific">marine metagenome</name>
    <dbReference type="NCBI Taxonomy" id="408172"/>
    <lineage>
        <taxon>unclassified sequences</taxon>
        <taxon>metagenomes</taxon>
        <taxon>ecological metagenomes</taxon>
    </lineage>
</organism>
<gene>
    <name evidence="1" type="ORF">METZ01_LOCUS307337</name>
</gene>
<evidence type="ECO:0000313" key="1">
    <source>
        <dbReference type="EMBL" id="SVC54483.1"/>
    </source>
</evidence>
<protein>
    <submittedName>
        <fullName evidence="1">Uncharacterized protein</fullName>
    </submittedName>
</protein>
<proteinExistence type="predicted"/>
<name>A0A382MZQ1_9ZZZZ</name>
<feature type="non-terminal residue" evidence="1">
    <location>
        <position position="24"/>
    </location>
</feature>
<accession>A0A382MZQ1</accession>
<dbReference type="AlphaFoldDB" id="A0A382MZQ1"/>